<dbReference type="EMBL" id="JAPDNS010000002">
    <property type="protein sequence ID" value="MCW3485689.1"/>
    <property type="molecule type" value="Genomic_DNA"/>
</dbReference>
<proteinExistence type="predicted"/>
<feature type="domain" description="N-acetyltransferase" evidence="1">
    <location>
        <begin position="7"/>
        <end position="143"/>
    </location>
</feature>
<reference evidence="2 3" key="1">
    <citation type="submission" date="2022-10" db="EMBL/GenBank/DDBJ databases">
        <title>Chitinophaga nivalis PC15 sp. nov., isolated from Pyeongchang county, South Korea.</title>
        <authorList>
            <person name="Trinh H.N."/>
        </authorList>
    </citation>
    <scope>NUCLEOTIDE SEQUENCE [LARGE SCALE GENOMIC DNA]</scope>
    <source>
        <strain evidence="2 3">PC14</strain>
    </source>
</reference>
<dbReference type="SUPFAM" id="SSF55729">
    <property type="entry name" value="Acyl-CoA N-acyltransferases (Nat)"/>
    <property type="match status" value="1"/>
</dbReference>
<dbReference type="Gene3D" id="3.40.630.30">
    <property type="match status" value="1"/>
</dbReference>
<dbReference type="PANTHER" id="PTHR43451">
    <property type="entry name" value="ACETYLTRANSFERASE (GNAT) FAMILY PROTEIN"/>
    <property type="match status" value="1"/>
</dbReference>
<dbReference type="Pfam" id="PF13673">
    <property type="entry name" value="Acetyltransf_10"/>
    <property type="match status" value="1"/>
</dbReference>
<dbReference type="InterPro" id="IPR016181">
    <property type="entry name" value="Acyl_CoA_acyltransferase"/>
</dbReference>
<evidence type="ECO:0000259" key="1">
    <source>
        <dbReference type="PROSITE" id="PS51186"/>
    </source>
</evidence>
<evidence type="ECO:0000313" key="3">
    <source>
        <dbReference type="Proteomes" id="UP001207742"/>
    </source>
</evidence>
<sequence>MPWLKDLYYNTITPINVRDYNAAQIAAWASTAERVDALRQRIEDQYFYVAENDARQIIGFASLTSDGEIDMLYVHKDFQGCGVASRLLQRLLDQATELGLSELVTYASITARPFFEKRGFTVVELYPVTINDVTWNTYEMKRS</sequence>
<dbReference type="InterPro" id="IPR000182">
    <property type="entry name" value="GNAT_dom"/>
</dbReference>
<name>A0ABT3INY3_9BACT</name>
<dbReference type="RefSeq" id="WP_264732368.1">
    <property type="nucleotide sequence ID" value="NZ_JAPDNR010000001.1"/>
</dbReference>
<protein>
    <submittedName>
        <fullName evidence="2">GNAT family N-acetyltransferase</fullName>
    </submittedName>
</protein>
<organism evidence="2 3">
    <name type="scientific">Chitinophaga nivalis</name>
    <dbReference type="NCBI Taxonomy" id="2991709"/>
    <lineage>
        <taxon>Bacteria</taxon>
        <taxon>Pseudomonadati</taxon>
        <taxon>Bacteroidota</taxon>
        <taxon>Chitinophagia</taxon>
        <taxon>Chitinophagales</taxon>
        <taxon>Chitinophagaceae</taxon>
        <taxon>Chitinophaga</taxon>
    </lineage>
</organism>
<gene>
    <name evidence="2" type="ORF">OL497_17415</name>
</gene>
<accession>A0ABT3INY3</accession>
<keyword evidence="3" id="KW-1185">Reference proteome</keyword>
<dbReference type="PROSITE" id="PS51186">
    <property type="entry name" value="GNAT"/>
    <property type="match status" value="1"/>
</dbReference>
<dbReference type="InterPro" id="IPR052564">
    <property type="entry name" value="N-acetyltrans/Recomb-assoc"/>
</dbReference>
<evidence type="ECO:0000313" key="2">
    <source>
        <dbReference type="EMBL" id="MCW3485689.1"/>
    </source>
</evidence>
<dbReference type="PANTHER" id="PTHR43451:SF1">
    <property type="entry name" value="ACETYLTRANSFERASE"/>
    <property type="match status" value="1"/>
</dbReference>
<dbReference type="Proteomes" id="UP001207742">
    <property type="component" value="Unassembled WGS sequence"/>
</dbReference>
<dbReference type="CDD" id="cd04301">
    <property type="entry name" value="NAT_SF"/>
    <property type="match status" value="1"/>
</dbReference>
<comment type="caution">
    <text evidence="2">The sequence shown here is derived from an EMBL/GenBank/DDBJ whole genome shotgun (WGS) entry which is preliminary data.</text>
</comment>